<feature type="region of interest" description="Disordered" evidence="1">
    <location>
        <begin position="59"/>
        <end position="125"/>
    </location>
</feature>
<feature type="region of interest" description="Disordered" evidence="1">
    <location>
        <begin position="226"/>
        <end position="250"/>
    </location>
</feature>
<protein>
    <submittedName>
        <fullName evidence="2">Uncharacterized protein</fullName>
    </submittedName>
</protein>
<name>A0AAV4PUX7_9ARAC</name>
<proteinExistence type="predicted"/>
<dbReference type="EMBL" id="BPLQ01003436">
    <property type="protein sequence ID" value="GIY00520.1"/>
    <property type="molecule type" value="Genomic_DNA"/>
</dbReference>
<dbReference type="AlphaFoldDB" id="A0AAV4PUX7"/>
<reference evidence="2 3" key="1">
    <citation type="submission" date="2021-06" db="EMBL/GenBank/DDBJ databases">
        <title>Caerostris darwini draft genome.</title>
        <authorList>
            <person name="Kono N."/>
            <person name="Arakawa K."/>
        </authorList>
    </citation>
    <scope>NUCLEOTIDE SEQUENCE [LARGE SCALE GENOMIC DNA]</scope>
</reference>
<sequence>MLLGSRQKCKISLRVIDRFYFLSLPYQTRGHARVCSYGYSYKLPDTKYKECAKTRIAPESTPTTAATHPKSTPALHPTHTKKEKEVEDSATKYGRQSMEGGRRKTGPTAYEKILTPGHSPKLRAQGRTFTTWGPGTLAQAINNREGPGLSNLLLPEISGWKGKSLPLDQFVFLFPERLRGRGLRRGEERSSEEKFELSVSIDNIKTFLVGPPTHTPGPQPFVLHHLHAGQSNKSSAEENPPYAVHLPSAQ</sequence>
<gene>
    <name evidence="2" type="ORF">CDAR_619421</name>
</gene>
<feature type="compositionally biased region" description="Polar residues" evidence="1">
    <location>
        <begin position="60"/>
        <end position="70"/>
    </location>
</feature>
<evidence type="ECO:0000256" key="1">
    <source>
        <dbReference type="SAM" id="MobiDB-lite"/>
    </source>
</evidence>
<accession>A0AAV4PUX7</accession>
<keyword evidence="3" id="KW-1185">Reference proteome</keyword>
<evidence type="ECO:0000313" key="3">
    <source>
        <dbReference type="Proteomes" id="UP001054837"/>
    </source>
</evidence>
<feature type="compositionally biased region" description="Basic and acidic residues" evidence="1">
    <location>
        <begin position="80"/>
        <end position="90"/>
    </location>
</feature>
<evidence type="ECO:0000313" key="2">
    <source>
        <dbReference type="EMBL" id="GIY00520.1"/>
    </source>
</evidence>
<comment type="caution">
    <text evidence="2">The sequence shown here is derived from an EMBL/GenBank/DDBJ whole genome shotgun (WGS) entry which is preliminary data.</text>
</comment>
<organism evidence="2 3">
    <name type="scientific">Caerostris darwini</name>
    <dbReference type="NCBI Taxonomy" id="1538125"/>
    <lineage>
        <taxon>Eukaryota</taxon>
        <taxon>Metazoa</taxon>
        <taxon>Ecdysozoa</taxon>
        <taxon>Arthropoda</taxon>
        <taxon>Chelicerata</taxon>
        <taxon>Arachnida</taxon>
        <taxon>Araneae</taxon>
        <taxon>Araneomorphae</taxon>
        <taxon>Entelegynae</taxon>
        <taxon>Araneoidea</taxon>
        <taxon>Araneidae</taxon>
        <taxon>Caerostris</taxon>
    </lineage>
</organism>
<dbReference type="Proteomes" id="UP001054837">
    <property type="component" value="Unassembled WGS sequence"/>
</dbReference>